<accession>A0A0S7XXB9</accession>
<dbReference type="InterPro" id="IPR001279">
    <property type="entry name" value="Metallo-B-lactamas"/>
</dbReference>
<evidence type="ECO:0000256" key="3">
    <source>
        <dbReference type="ARBA" id="ARBA00022801"/>
    </source>
</evidence>
<dbReference type="GO" id="GO:0016787">
    <property type="term" value="F:hydrolase activity"/>
    <property type="evidence" value="ECO:0007669"/>
    <property type="project" value="UniProtKB-KW"/>
</dbReference>
<dbReference type="Pfam" id="PF00753">
    <property type="entry name" value="Lactamase_B"/>
    <property type="match status" value="1"/>
</dbReference>
<gene>
    <name evidence="6" type="ORF">AMJ44_08070</name>
</gene>
<protein>
    <recommendedName>
        <fullName evidence="5">Metallo-beta-lactamase domain-containing protein</fullName>
    </recommendedName>
</protein>
<evidence type="ECO:0000313" key="7">
    <source>
        <dbReference type="Proteomes" id="UP000051861"/>
    </source>
</evidence>
<dbReference type="SUPFAM" id="SSF56281">
    <property type="entry name" value="Metallo-hydrolase/oxidoreductase"/>
    <property type="match status" value="1"/>
</dbReference>
<evidence type="ECO:0000313" key="6">
    <source>
        <dbReference type="EMBL" id="KPJ66665.1"/>
    </source>
</evidence>
<dbReference type="AlphaFoldDB" id="A0A0S7XXB9"/>
<dbReference type="Proteomes" id="UP000051861">
    <property type="component" value="Unassembled WGS sequence"/>
</dbReference>
<proteinExistence type="predicted"/>
<evidence type="ECO:0000256" key="2">
    <source>
        <dbReference type="ARBA" id="ARBA00022723"/>
    </source>
</evidence>
<dbReference type="Gene3D" id="3.60.15.10">
    <property type="entry name" value="Ribonuclease Z/Hydroxyacylglutathione hydrolase-like"/>
    <property type="match status" value="1"/>
</dbReference>
<evidence type="ECO:0000256" key="1">
    <source>
        <dbReference type="ARBA" id="ARBA00001947"/>
    </source>
</evidence>
<keyword evidence="4" id="KW-0862">Zinc</keyword>
<dbReference type="CDD" id="cd06262">
    <property type="entry name" value="metallo-hydrolase-like_MBL-fold"/>
    <property type="match status" value="1"/>
</dbReference>
<evidence type="ECO:0000256" key="4">
    <source>
        <dbReference type="ARBA" id="ARBA00022833"/>
    </source>
</evidence>
<dbReference type="PANTHER" id="PTHR46233">
    <property type="entry name" value="HYDROXYACYLGLUTATHIONE HYDROLASE GLOC"/>
    <property type="match status" value="1"/>
</dbReference>
<evidence type="ECO:0000259" key="5">
    <source>
        <dbReference type="SMART" id="SM00849"/>
    </source>
</evidence>
<dbReference type="SMART" id="SM00849">
    <property type="entry name" value="Lactamase_B"/>
    <property type="match status" value="1"/>
</dbReference>
<dbReference type="PATRIC" id="fig|1703775.3.peg.3149"/>
<name>A0A0S7XXB9_UNCSA</name>
<keyword evidence="3" id="KW-0378">Hydrolase</keyword>
<comment type="caution">
    <text evidence="6">The sequence shown here is derived from an EMBL/GenBank/DDBJ whole genome shotgun (WGS) entry which is preliminary data.</text>
</comment>
<sequence>MKIDRIIVGGLESNCYVLRSKKIGIVIDPGDEAQKIIDAVHGLEIKLILATHRHFDHITALQRVKQVVKADAAIHPLDWVDGFDVKLTDGQVIEFGDEALRVIHTPGHTPGGCCFLVRDCLFSGDTLFPNGPGNTMFPGGDERAILHSIREKLMVLPDDTLVYPGHGSKTTIGKERALY</sequence>
<comment type="cofactor">
    <cofactor evidence="1">
        <name>Zn(2+)</name>
        <dbReference type="ChEBI" id="CHEBI:29105"/>
    </cofactor>
</comment>
<dbReference type="GO" id="GO:0046872">
    <property type="term" value="F:metal ion binding"/>
    <property type="evidence" value="ECO:0007669"/>
    <property type="project" value="UniProtKB-KW"/>
</dbReference>
<feature type="domain" description="Metallo-beta-lactamase" evidence="5">
    <location>
        <begin position="12"/>
        <end position="166"/>
    </location>
</feature>
<dbReference type="InterPro" id="IPR051453">
    <property type="entry name" value="MBL_Glyoxalase_II"/>
</dbReference>
<dbReference type="InterPro" id="IPR036866">
    <property type="entry name" value="RibonucZ/Hydroxyglut_hydro"/>
</dbReference>
<dbReference type="EMBL" id="LIZX01000075">
    <property type="protein sequence ID" value="KPJ66665.1"/>
    <property type="molecule type" value="Genomic_DNA"/>
</dbReference>
<reference evidence="6 7" key="1">
    <citation type="journal article" date="2015" name="Microbiome">
        <title>Genomic resolution of linkages in carbon, nitrogen, and sulfur cycling among widespread estuary sediment bacteria.</title>
        <authorList>
            <person name="Baker B.J."/>
            <person name="Lazar C.S."/>
            <person name="Teske A.P."/>
            <person name="Dick G.J."/>
        </authorList>
    </citation>
    <scope>NUCLEOTIDE SEQUENCE [LARGE SCALE GENOMIC DNA]</scope>
    <source>
        <strain evidence="6">DG_54_3</strain>
    </source>
</reference>
<keyword evidence="2" id="KW-0479">Metal-binding</keyword>
<dbReference type="PANTHER" id="PTHR46233:SF3">
    <property type="entry name" value="HYDROXYACYLGLUTATHIONE HYDROLASE GLOC"/>
    <property type="match status" value="1"/>
</dbReference>
<organism evidence="6 7">
    <name type="scientific">candidate division WOR-1 bacterium DG_54_3</name>
    <dbReference type="NCBI Taxonomy" id="1703775"/>
    <lineage>
        <taxon>Bacteria</taxon>
        <taxon>Bacillati</taxon>
        <taxon>Saganbacteria</taxon>
    </lineage>
</organism>